<dbReference type="RefSeq" id="WP_025295485.1">
    <property type="nucleotide sequence ID" value="NZ_CP006644.1"/>
</dbReference>
<evidence type="ECO:0000256" key="4">
    <source>
        <dbReference type="ARBA" id="ARBA00022475"/>
    </source>
</evidence>
<evidence type="ECO:0000256" key="10">
    <source>
        <dbReference type="ARBA" id="ARBA00023004"/>
    </source>
</evidence>
<evidence type="ECO:0000256" key="5">
    <source>
        <dbReference type="ARBA" id="ARBA00022617"/>
    </source>
</evidence>
<dbReference type="eggNOG" id="COG3038">
    <property type="taxonomic scope" value="Bacteria"/>
</dbReference>
<comment type="cofactor">
    <cofactor evidence="1">
        <name>heme b</name>
        <dbReference type="ChEBI" id="CHEBI:60344"/>
    </cofactor>
</comment>
<dbReference type="PANTHER" id="PTHR30529">
    <property type="entry name" value="CYTOCHROME B561"/>
    <property type="match status" value="1"/>
</dbReference>
<organism evidence="15 16">
    <name type="scientific">Sphingomonas sanxanigenens DSM 19645 = NX02</name>
    <dbReference type="NCBI Taxonomy" id="1123269"/>
    <lineage>
        <taxon>Bacteria</taxon>
        <taxon>Pseudomonadati</taxon>
        <taxon>Pseudomonadota</taxon>
        <taxon>Alphaproteobacteria</taxon>
        <taxon>Sphingomonadales</taxon>
        <taxon>Sphingomonadaceae</taxon>
        <taxon>Sphingomonas</taxon>
    </lineage>
</organism>
<evidence type="ECO:0000256" key="13">
    <source>
        <dbReference type="SAM" id="Phobius"/>
    </source>
</evidence>
<evidence type="ECO:0000256" key="8">
    <source>
        <dbReference type="ARBA" id="ARBA00022982"/>
    </source>
</evidence>
<feature type="transmembrane region" description="Helical" evidence="13">
    <location>
        <begin position="39"/>
        <end position="57"/>
    </location>
</feature>
<dbReference type="GO" id="GO:0020037">
    <property type="term" value="F:heme binding"/>
    <property type="evidence" value="ECO:0007669"/>
    <property type="project" value="TreeGrafter"/>
</dbReference>
<gene>
    <name evidence="15" type="ORF">NX02_29140</name>
</gene>
<evidence type="ECO:0000313" key="16">
    <source>
        <dbReference type="Proteomes" id="UP000018851"/>
    </source>
</evidence>
<dbReference type="GO" id="GO:0005886">
    <property type="term" value="C:plasma membrane"/>
    <property type="evidence" value="ECO:0007669"/>
    <property type="project" value="UniProtKB-SubCell"/>
</dbReference>
<reference evidence="15 16" key="1">
    <citation type="submission" date="2013-07" db="EMBL/GenBank/DDBJ databases">
        <title>Completed genome of Sphingomonas sanxanigenens NX02.</title>
        <authorList>
            <person name="Ma T."/>
            <person name="Huang H."/>
            <person name="Wu M."/>
            <person name="Li X."/>
            <person name="Li G."/>
        </authorList>
    </citation>
    <scope>NUCLEOTIDE SEQUENCE [LARGE SCALE GENOMIC DNA]</scope>
    <source>
        <strain evidence="15 16">NX02</strain>
    </source>
</reference>
<dbReference type="PATRIC" id="fig|1123269.5.peg.5717"/>
<dbReference type="Pfam" id="PF01292">
    <property type="entry name" value="Ni_hydr_CYTB"/>
    <property type="match status" value="1"/>
</dbReference>
<feature type="domain" description="Cytochrome b561 bacterial/Ni-hydrogenase" evidence="14">
    <location>
        <begin position="9"/>
        <end position="171"/>
    </location>
</feature>
<dbReference type="KEGG" id="ssan:NX02_29140"/>
<dbReference type="InterPro" id="IPR052168">
    <property type="entry name" value="Cytochrome_b561_oxidase"/>
</dbReference>
<dbReference type="Proteomes" id="UP000018851">
    <property type="component" value="Chromosome"/>
</dbReference>
<dbReference type="AlphaFoldDB" id="W0ALD4"/>
<evidence type="ECO:0000256" key="12">
    <source>
        <dbReference type="ARBA" id="ARBA00037975"/>
    </source>
</evidence>
<keyword evidence="11 13" id="KW-0472">Membrane</keyword>
<dbReference type="STRING" id="1123269.NX02_29140"/>
<evidence type="ECO:0000259" key="14">
    <source>
        <dbReference type="Pfam" id="PF01292"/>
    </source>
</evidence>
<keyword evidence="3" id="KW-0813">Transport</keyword>
<evidence type="ECO:0000313" key="15">
    <source>
        <dbReference type="EMBL" id="AHE57397.1"/>
    </source>
</evidence>
<dbReference type="PANTHER" id="PTHR30529:SF7">
    <property type="entry name" value="CYTOCHROME B561 BACTERIAL_NI-HYDROGENASE DOMAIN-CONTAINING PROTEIN"/>
    <property type="match status" value="1"/>
</dbReference>
<dbReference type="EMBL" id="CP006644">
    <property type="protein sequence ID" value="AHE57397.1"/>
    <property type="molecule type" value="Genomic_DNA"/>
</dbReference>
<evidence type="ECO:0000256" key="1">
    <source>
        <dbReference type="ARBA" id="ARBA00001970"/>
    </source>
</evidence>
<keyword evidence="8" id="KW-0249">Electron transport</keyword>
<dbReference type="InterPro" id="IPR011577">
    <property type="entry name" value="Cyt_b561_bac/Ni-Hgenase"/>
</dbReference>
<keyword evidence="7" id="KW-0479">Metal-binding</keyword>
<keyword evidence="6 13" id="KW-0812">Transmembrane</keyword>
<evidence type="ECO:0000256" key="11">
    <source>
        <dbReference type="ARBA" id="ARBA00023136"/>
    </source>
</evidence>
<dbReference type="GO" id="GO:0046872">
    <property type="term" value="F:metal ion binding"/>
    <property type="evidence" value="ECO:0007669"/>
    <property type="project" value="UniProtKB-KW"/>
</dbReference>
<keyword evidence="5" id="KW-0349">Heme</keyword>
<dbReference type="InterPro" id="IPR016174">
    <property type="entry name" value="Di-haem_cyt_TM"/>
</dbReference>
<feature type="transmembrane region" description="Helical" evidence="13">
    <location>
        <begin position="12"/>
        <end position="33"/>
    </location>
</feature>
<evidence type="ECO:0000256" key="6">
    <source>
        <dbReference type="ARBA" id="ARBA00022692"/>
    </source>
</evidence>
<dbReference type="GO" id="GO:0009055">
    <property type="term" value="F:electron transfer activity"/>
    <property type="evidence" value="ECO:0007669"/>
    <property type="project" value="InterPro"/>
</dbReference>
<proteinExistence type="inferred from homology"/>
<evidence type="ECO:0000256" key="3">
    <source>
        <dbReference type="ARBA" id="ARBA00022448"/>
    </source>
</evidence>
<evidence type="ECO:0000256" key="9">
    <source>
        <dbReference type="ARBA" id="ARBA00022989"/>
    </source>
</evidence>
<keyword evidence="10" id="KW-0408">Iron</keyword>
<evidence type="ECO:0000256" key="2">
    <source>
        <dbReference type="ARBA" id="ARBA00004651"/>
    </source>
</evidence>
<comment type="subcellular location">
    <subcellularLocation>
        <location evidence="2">Cell membrane</location>
        <topology evidence="2">Multi-pass membrane protein</topology>
    </subcellularLocation>
</comment>
<dbReference type="HOGENOM" id="CLU_095321_4_1_5"/>
<accession>W0ALD4</accession>
<feature type="transmembrane region" description="Helical" evidence="13">
    <location>
        <begin position="77"/>
        <end position="99"/>
    </location>
</feature>
<name>W0ALD4_9SPHN</name>
<dbReference type="SUPFAM" id="SSF81342">
    <property type="entry name" value="Transmembrane di-heme cytochromes"/>
    <property type="match status" value="1"/>
</dbReference>
<dbReference type="OrthoDB" id="1247465at2"/>
<keyword evidence="4" id="KW-1003">Cell membrane</keyword>
<comment type="similarity">
    <text evidence="12">Belongs to the cytochrome b561 family.</text>
</comment>
<feature type="transmembrane region" description="Helical" evidence="13">
    <location>
        <begin position="138"/>
        <end position="155"/>
    </location>
</feature>
<sequence length="178" mass="19490">MVRAGRSTYSSVAITLHWVIGLLIIANIALVLAGGPMTWHKSIGITVLVLSLLRWAWRLGHRPPPLPASVRSWEKGLAHALHWTFYLLIVLIPLSGWAMSSGSPKVRPLQWFGLFDIPFLPVERGGALYAASHEFHEIMGLAMIGLIALHIAGALKHQLIDGDATMHRILPIVSPPKG</sequence>
<dbReference type="Gene3D" id="1.20.950.20">
    <property type="entry name" value="Transmembrane di-heme cytochromes, Chain C"/>
    <property type="match status" value="1"/>
</dbReference>
<protein>
    <recommendedName>
        <fullName evidence="14">Cytochrome b561 bacterial/Ni-hydrogenase domain-containing protein</fullName>
    </recommendedName>
</protein>
<keyword evidence="16" id="KW-1185">Reference proteome</keyword>
<dbReference type="GO" id="GO:0022904">
    <property type="term" value="P:respiratory electron transport chain"/>
    <property type="evidence" value="ECO:0007669"/>
    <property type="project" value="InterPro"/>
</dbReference>
<keyword evidence="9 13" id="KW-1133">Transmembrane helix</keyword>
<evidence type="ECO:0000256" key="7">
    <source>
        <dbReference type="ARBA" id="ARBA00022723"/>
    </source>
</evidence>